<sequence>MMKASHEIREAMTQVARLRQTASDDTGLNQALKAVKHLQAQRFEGTYQDLLSHPVYAPSAHFFLEELYSAKDYSQRDAQFVRIADAIERTFPASVLATVLALTKLHQQTEELDMALALAWQQAENLPDAARYVTAWRAVGQRTARNWQLATVLDVGQTLGQLTRKPGLRMLLKMMRRPAELAGLGALHGFLEAGFDHFSSMSRQRDAVNTFLSTIRARESGWIDRLFDAHPATCETELTKTLECAPTPTA</sequence>
<keyword evidence="3" id="KW-1185">Reference proteome</keyword>
<evidence type="ECO:0000313" key="2">
    <source>
        <dbReference type="EMBL" id="BCO29007.1"/>
    </source>
</evidence>
<feature type="domain" description="DUF8198" evidence="1">
    <location>
        <begin position="19"/>
        <end position="232"/>
    </location>
</feature>
<dbReference type="Pfam" id="PF26621">
    <property type="entry name" value="DUF8198"/>
    <property type="match status" value="1"/>
</dbReference>
<dbReference type="InterPro" id="IPR058511">
    <property type="entry name" value="DUF8198"/>
</dbReference>
<organism evidence="2 3">
    <name type="scientific">Rhodoferax lithotrophicus</name>
    <dbReference type="NCBI Taxonomy" id="2798804"/>
    <lineage>
        <taxon>Bacteria</taxon>
        <taxon>Pseudomonadati</taxon>
        <taxon>Pseudomonadota</taxon>
        <taxon>Betaproteobacteria</taxon>
        <taxon>Burkholderiales</taxon>
        <taxon>Comamonadaceae</taxon>
        <taxon>Rhodoferax</taxon>
    </lineage>
</organism>
<reference evidence="2 3" key="1">
    <citation type="journal article" date="2021" name="Microbiol. Spectr.">
        <title>A Single Bacterium Capable of Oxidation and Reduction of Iron at Circumneutral pH.</title>
        <authorList>
            <person name="Kato S."/>
            <person name="Ohkuma M."/>
        </authorList>
    </citation>
    <scope>NUCLEOTIDE SEQUENCE [LARGE SCALE GENOMIC DNA]</scope>
    <source>
        <strain evidence="2 3">MIZ03</strain>
    </source>
</reference>
<evidence type="ECO:0000313" key="3">
    <source>
        <dbReference type="Proteomes" id="UP000824366"/>
    </source>
</evidence>
<dbReference type="Proteomes" id="UP000824366">
    <property type="component" value="Chromosome"/>
</dbReference>
<proteinExistence type="predicted"/>
<accession>A0ABN6DAH6</accession>
<gene>
    <name evidence="2" type="ORF">MIZ03_3917</name>
</gene>
<dbReference type="NCBIfam" id="NF047641">
    <property type="entry name" value="FFLEE_fam"/>
    <property type="match status" value="1"/>
</dbReference>
<evidence type="ECO:0000259" key="1">
    <source>
        <dbReference type="Pfam" id="PF26621"/>
    </source>
</evidence>
<dbReference type="EMBL" id="AP024238">
    <property type="protein sequence ID" value="BCO29007.1"/>
    <property type="molecule type" value="Genomic_DNA"/>
</dbReference>
<protein>
    <recommendedName>
        <fullName evidence="1">DUF8198 domain-containing protein</fullName>
    </recommendedName>
</protein>
<dbReference type="InterPro" id="IPR058063">
    <property type="entry name" value="FFLEE_fam"/>
</dbReference>
<name>A0ABN6DAH6_9BURK</name>